<feature type="non-terminal residue" evidence="1">
    <location>
        <position position="1"/>
    </location>
</feature>
<evidence type="ECO:0000313" key="1">
    <source>
        <dbReference type="EMBL" id="KAJ1889844.1"/>
    </source>
</evidence>
<dbReference type="EMBL" id="JANBPG010001461">
    <property type="protein sequence ID" value="KAJ1889844.1"/>
    <property type="molecule type" value="Genomic_DNA"/>
</dbReference>
<proteinExistence type="predicted"/>
<reference evidence="1" key="1">
    <citation type="submission" date="2022-07" db="EMBL/GenBank/DDBJ databases">
        <title>Phylogenomic reconstructions and comparative analyses of Kickxellomycotina fungi.</title>
        <authorList>
            <person name="Reynolds N.K."/>
            <person name="Stajich J.E."/>
            <person name="Barry K."/>
            <person name="Grigoriev I.V."/>
            <person name="Crous P."/>
            <person name="Smith M.E."/>
        </authorList>
    </citation>
    <scope>NUCLEOTIDE SEQUENCE</scope>
    <source>
        <strain evidence="1">Benny 63K</strain>
    </source>
</reference>
<accession>A0ACC1IA54</accession>
<comment type="caution">
    <text evidence="1">The sequence shown here is derived from an EMBL/GenBank/DDBJ whole genome shotgun (WGS) entry which is preliminary data.</text>
</comment>
<organism evidence="1 2">
    <name type="scientific">Kickxella alabastrina</name>
    <dbReference type="NCBI Taxonomy" id="61397"/>
    <lineage>
        <taxon>Eukaryota</taxon>
        <taxon>Fungi</taxon>
        <taxon>Fungi incertae sedis</taxon>
        <taxon>Zoopagomycota</taxon>
        <taxon>Kickxellomycotina</taxon>
        <taxon>Kickxellomycetes</taxon>
        <taxon>Kickxellales</taxon>
        <taxon>Kickxellaceae</taxon>
        <taxon>Kickxella</taxon>
    </lineage>
</organism>
<gene>
    <name evidence="1" type="primary">MLP1_2</name>
    <name evidence="1" type="ORF">LPJ66_007814</name>
</gene>
<protein>
    <submittedName>
        <fullName evidence="1">Filament-forming protein</fullName>
    </submittedName>
</protein>
<dbReference type="Proteomes" id="UP001150581">
    <property type="component" value="Unassembled WGS sequence"/>
</dbReference>
<name>A0ACC1IA54_9FUNG</name>
<keyword evidence="2" id="KW-1185">Reference proteome</keyword>
<evidence type="ECO:0000313" key="2">
    <source>
        <dbReference type="Proteomes" id="UP001150581"/>
    </source>
</evidence>
<sequence>LETDATKLQTEVSELRVRAAKGEAQNQFDVERIQMLTRDLETRQGEINHLRSSTSRLHKQIEACEKQMESMGQEMTSERVELSRLRRQSTLMEAECENLRSNDQRWRAEEQRLVAERTSLTQILENTTKMREEWQRASEAQVEQVRERLEANRQETDAVRQELKQARDSSERAQYKFDSELCELRGQIQQREERISQLQDQILAGKELQAKIQGERHEIELSRDDLQRQVATLEERIEGQELLMQRAQSQGHTVSKEALLTVQLQDARSQLETLKSELETTQRRSEDYRQLATTNDISLKELSETYDQYKAQNDRTTAEQSARIAELDASLQVSNAALNQCRSDLSSVTKRLQKTQAEMGEQKDNYAARLAKLDDENQFKARSLSTLRDELERRDEAAQSMQVQYEKEVVMHAEVIKSSLLTRERLIETQRRLADISGQLQASRESNSQLQAQLNQARDRAADEIKSTRGQLADIRRQNSLLLAHLESLGHEVPDISVDPEKVAASAETDTAGGTGDAAAGTGTSSQTGLRDVVVYLRRERDLATAQLELAQQESQRLQQQCTYTQRMLDEVRNELLQYTPTGDADSLSNDNGSLRSESSADIIMKGNGPITLTATQRQSCQKQIKEILVLRDSNSVLRSDMESTKRRLRDTERDLSHFRDQEVPRLQKDNGSLRAELQSVRTQVIQLTGMCEQWKQRHENVLAKYSMIEPEVYEALKVENQELKTRFERLEAENKQLQQRITQAAEQQVSTDARKMTLLQSEISRLKKQIESQLLQLASEKDRARIQDSQIASLNEAVKAKESAIQTSNKEAADSQVKFEKLRDVFQRLRQQSVEKLEQSNRVIKGHESTIQVLTEQINASQRQQQPAASTGPEADAGTLRRLEGEISALTKEKDEALTGYQNLAGELQETRAALQAARTQLLEKSQAQTQAQTQPQTQEEGVSSDNTAAPTAEINRLKSELAAAEAKVNEYKGQLEELKVRASKYFSDNRVLQAKASALEKKLSEASTTLAPSAELQQQLEQTQKQLGEAQKQLAESDAKIEQAQATAKKMAELRSRLQISRETKRADDLAKQVDELQTKIGVLESGTGSLKRPMETEDGPLKKAHTEESS</sequence>